<dbReference type="InterPro" id="IPR011041">
    <property type="entry name" value="Quinoprot_gluc/sorb_DH_b-prop"/>
</dbReference>
<name>A0ABQ4EFP4_9ACTN</name>
<dbReference type="Pfam" id="PF07995">
    <property type="entry name" value="GSDH"/>
    <property type="match status" value="1"/>
</dbReference>
<evidence type="ECO:0000256" key="1">
    <source>
        <dbReference type="SAM" id="MobiDB-lite"/>
    </source>
</evidence>
<dbReference type="Gene3D" id="2.120.10.30">
    <property type="entry name" value="TolB, C-terminal domain"/>
    <property type="match status" value="1"/>
</dbReference>
<protein>
    <recommendedName>
        <fullName evidence="2">Glucose/Sorbosone dehydrogenase domain-containing protein</fullName>
    </recommendedName>
</protein>
<organism evidence="3 4">
    <name type="scientific">Plantactinospora mayteni</name>
    <dbReference type="NCBI Taxonomy" id="566021"/>
    <lineage>
        <taxon>Bacteria</taxon>
        <taxon>Bacillati</taxon>
        <taxon>Actinomycetota</taxon>
        <taxon>Actinomycetes</taxon>
        <taxon>Micromonosporales</taxon>
        <taxon>Micromonosporaceae</taxon>
        <taxon>Plantactinospora</taxon>
    </lineage>
</organism>
<dbReference type="Gene3D" id="2.60.120.560">
    <property type="entry name" value="Exo-inulinase, domain 1"/>
    <property type="match status" value="1"/>
</dbReference>
<feature type="region of interest" description="Disordered" evidence="1">
    <location>
        <begin position="1"/>
        <end position="24"/>
    </location>
</feature>
<accession>A0ABQ4EFP4</accession>
<feature type="compositionally biased region" description="Basic and acidic residues" evidence="1">
    <location>
        <begin position="9"/>
        <end position="18"/>
    </location>
</feature>
<dbReference type="InterPro" id="IPR012938">
    <property type="entry name" value="Glc/Sorbosone_DH"/>
</dbReference>
<dbReference type="PANTHER" id="PTHR19328">
    <property type="entry name" value="HEDGEHOG-INTERACTING PROTEIN"/>
    <property type="match status" value="1"/>
</dbReference>
<evidence type="ECO:0000259" key="2">
    <source>
        <dbReference type="Pfam" id="PF07995"/>
    </source>
</evidence>
<comment type="caution">
    <text evidence="3">The sequence shown here is derived from an EMBL/GenBank/DDBJ whole genome shotgun (WGS) entry which is preliminary data.</text>
</comment>
<gene>
    <name evidence="3" type="ORF">Pma05_01130</name>
</gene>
<reference evidence="3 4" key="1">
    <citation type="submission" date="2021-01" db="EMBL/GenBank/DDBJ databases">
        <title>Whole genome shotgun sequence of Plantactinospora mayteni NBRC 109088.</title>
        <authorList>
            <person name="Komaki H."/>
            <person name="Tamura T."/>
        </authorList>
    </citation>
    <scope>NUCLEOTIDE SEQUENCE [LARGE SCALE GENOMIC DNA]</scope>
    <source>
        <strain evidence="3 4">NBRC 109088</strain>
    </source>
</reference>
<dbReference type="Proteomes" id="UP000621500">
    <property type="component" value="Unassembled WGS sequence"/>
</dbReference>
<dbReference type="PANTHER" id="PTHR19328:SF75">
    <property type="entry name" value="ALDOSE SUGAR DEHYDROGENASE YLII"/>
    <property type="match status" value="1"/>
</dbReference>
<evidence type="ECO:0000313" key="4">
    <source>
        <dbReference type="Proteomes" id="UP000621500"/>
    </source>
</evidence>
<evidence type="ECO:0000313" key="3">
    <source>
        <dbReference type="EMBL" id="GIG93540.1"/>
    </source>
</evidence>
<dbReference type="SUPFAM" id="SSF50952">
    <property type="entry name" value="Soluble quinoprotein glucose dehydrogenase"/>
    <property type="match status" value="1"/>
</dbReference>
<dbReference type="InterPro" id="IPR011042">
    <property type="entry name" value="6-blade_b-propeller_TolB-like"/>
</dbReference>
<dbReference type="SUPFAM" id="SSF49899">
    <property type="entry name" value="Concanavalin A-like lectins/glucanases"/>
    <property type="match status" value="1"/>
</dbReference>
<sequence>MTPTPTEVLSRERSDPRVRTPTPRLRRPLTASLGAAALVLSTLVAAPPAQAADAVYDPVPEQQIQSRLGLVLTEYAAFPKSTPTPTPTDQRLMRQARINTIMELPDGSGRRAVPDLNGSLYLVEDGVPHVYLDVAGTFAPRFFSGQGLGQGFGYVAFHPDFGRNGRFYTVHTESPPFTAVPDYSQPNTVFHGIITEWTATDPAADTFAGSRREVLRIGFGGRVHGIQEINFNPTARRGDADYGLLYIAAGDGGVGVRNTDPQNLAMPHGKLLRIDPAGSNAPNGRYGIPPSNPFVGQTGALGEIYAVGMRDPHRFSWDRATGRMYLGHIGEHAIEAIYEVRAGDNFGWSEREGAFVFDRTSTNPCDRIFPLPPDDASFGYTYPVAAYDHEPAPGWDCTSDVGVAVAGGFVYRGRDVPALRGKYVFGDLVDGRVLYTEVDQMRRGRDLAPIHRLALFDAAGNPVRMQDLSGPGAPGDPNRVDLRFGTDAQGELYLLAKANGKIWKVTGTREYAAGPVGTTRVRDTMRATNWSPVTPAKWRFTGSQVILAEAGTQRPGPRRPFEYAVLTAGPEFGAVEVNAEVRLDTPVEVTNRDVIIVFGWKSDTEFYYAHLSTDNTIYPHNGIFKVDNADRERIEYQWNGRSEGAAPAVTDDRWHRVRLVHRPATGEIAVYLDGSRDPLMTAADTTFGSGRVGFGSFDNIGRIRDLTVRGTPA</sequence>
<feature type="domain" description="Glucose/Sorbosone dehydrogenase" evidence="2">
    <location>
        <begin position="112"/>
        <end position="441"/>
    </location>
</feature>
<keyword evidence="4" id="KW-1185">Reference proteome</keyword>
<dbReference type="InterPro" id="IPR013320">
    <property type="entry name" value="ConA-like_dom_sf"/>
</dbReference>
<dbReference type="EMBL" id="BONX01000002">
    <property type="protein sequence ID" value="GIG93540.1"/>
    <property type="molecule type" value="Genomic_DNA"/>
</dbReference>
<proteinExistence type="predicted"/>